<dbReference type="RefSeq" id="WP_117325878.1">
    <property type="nucleotide sequence ID" value="NZ_QVTE01000016.1"/>
</dbReference>
<dbReference type="PANTHER" id="PTHR11365">
    <property type="entry name" value="5-OXOPROLINASE RELATED"/>
    <property type="match status" value="1"/>
</dbReference>
<feature type="domain" description="Hydantoinase B/oxoprolinase" evidence="1">
    <location>
        <begin position="12"/>
        <end position="522"/>
    </location>
</feature>
<dbReference type="Pfam" id="PF02538">
    <property type="entry name" value="Hydantoinase_B"/>
    <property type="match status" value="1"/>
</dbReference>
<evidence type="ECO:0000313" key="2">
    <source>
        <dbReference type="EMBL" id="RFU70294.1"/>
    </source>
</evidence>
<name>A0A372LRY3_9BACI</name>
<dbReference type="GO" id="GO:0017168">
    <property type="term" value="F:5-oxoprolinase (ATP-hydrolyzing) activity"/>
    <property type="evidence" value="ECO:0007669"/>
    <property type="project" value="TreeGrafter"/>
</dbReference>
<evidence type="ECO:0000313" key="3">
    <source>
        <dbReference type="Proteomes" id="UP000264541"/>
    </source>
</evidence>
<sequence length="570" mass="61912">MIKTSKKANMFDSVQVEVLWNRLITNLEEQAKTLIRTSFSNLLSDAEDLSCGLFDSKGNMIAQANTGTPGHINTMALGIRHFLEHIPSQSLHPGDVLISNNPYEISGHLLDVTIVTPIFYNDNLIGYFASVCHVPDIGGRGYSAEGESIYEEGLYIPYMKYYSAGQLNESLQSIIEANVRSPYEVLGDLRAQVIAQEVAIKNLIETLNEFGLTEIDALGDEVIKRSEAAMRKVISDIPDGVYKNEIYTDGVGEPIKIKCSVTIKGDEISVDFKGTSPASLKGVNVSLYYTLAYVTYGLKVAIAPDIPNNEGSFRPLTVTAPKGCVLNAEHPMPTAARHIIGHFAPVCALGALHQAIPDKVIAEGATSLWNIQVYGEDLEGKPFSYVTFNTGGMGASPIKDGLSATGFPSGVRGTPVEITEISSPLIIYHKELRQDSGGSGKYRGGLGQIIRFGVRTNKPWRLPFMFDGLNFPPRGLSGGKSGARAEVLFNNKTPLTSKALYTLQPEDTITLKIPGGGGYGNPEQRDPELVLLDVINGYISQETAKTDYGIVIESTPKGLQIDWSQTKRNC</sequence>
<dbReference type="AlphaFoldDB" id="A0A372LRY3"/>
<accession>A0A372LRY3</accession>
<dbReference type="InterPro" id="IPR045079">
    <property type="entry name" value="Oxoprolinase-like"/>
</dbReference>
<dbReference type="InterPro" id="IPR003692">
    <property type="entry name" value="Hydantoinase_B"/>
</dbReference>
<dbReference type="GO" id="GO:0005829">
    <property type="term" value="C:cytosol"/>
    <property type="evidence" value="ECO:0007669"/>
    <property type="project" value="TreeGrafter"/>
</dbReference>
<dbReference type="EMBL" id="QVTE01000016">
    <property type="protein sequence ID" value="RFU70294.1"/>
    <property type="molecule type" value="Genomic_DNA"/>
</dbReference>
<dbReference type="PANTHER" id="PTHR11365:SF23">
    <property type="entry name" value="HYPOTHETICAL 5-OXOPROLINASE (EUROFUNG)-RELATED"/>
    <property type="match status" value="1"/>
</dbReference>
<gene>
    <name evidence="2" type="ORF">D0469_06760</name>
</gene>
<evidence type="ECO:0000259" key="1">
    <source>
        <dbReference type="Pfam" id="PF02538"/>
    </source>
</evidence>
<comment type="caution">
    <text evidence="2">The sequence shown here is derived from an EMBL/GenBank/DDBJ whole genome shotgun (WGS) entry which is preliminary data.</text>
</comment>
<protein>
    <submittedName>
        <fullName evidence="2">Hydantoinase B/oxoprolinase family protein</fullName>
    </submittedName>
</protein>
<reference evidence="2 3" key="1">
    <citation type="submission" date="2018-08" db="EMBL/GenBank/DDBJ databases">
        <title>Bacillus chawlae sp. nov., Bacillus glennii sp. nov., and Bacillus saganii sp. nov. Isolated from the Vehicle Assembly Building at Kennedy Space Center where the Viking Spacecraft were Assembled.</title>
        <authorList>
            <person name="Seuylemezian A."/>
            <person name="Vaishampayan P."/>
        </authorList>
    </citation>
    <scope>NUCLEOTIDE SEQUENCE [LARGE SCALE GENOMIC DNA]</scope>
    <source>
        <strain evidence="2 3">V47-23a</strain>
    </source>
</reference>
<dbReference type="Proteomes" id="UP000264541">
    <property type="component" value="Unassembled WGS sequence"/>
</dbReference>
<keyword evidence="3" id="KW-1185">Reference proteome</keyword>
<dbReference type="OrthoDB" id="102473at2"/>
<proteinExistence type="predicted"/>
<organism evidence="2 3">
    <name type="scientific">Peribacillus saganii</name>
    <dbReference type="NCBI Taxonomy" id="2303992"/>
    <lineage>
        <taxon>Bacteria</taxon>
        <taxon>Bacillati</taxon>
        <taxon>Bacillota</taxon>
        <taxon>Bacilli</taxon>
        <taxon>Bacillales</taxon>
        <taxon>Bacillaceae</taxon>
        <taxon>Peribacillus</taxon>
    </lineage>
</organism>
<dbReference type="GO" id="GO:0006749">
    <property type="term" value="P:glutathione metabolic process"/>
    <property type="evidence" value="ECO:0007669"/>
    <property type="project" value="TreeGrafter"/>
</dbReference>